<dbReference type="GO" id="GO:0016787">
    <property type="term" value="F:hydrolase activity"/>
    <property type="evidence" value="ECO:0007669"/>
    <property type="project" value="UniProtKB-KW"/>
</dbReference>
<feature type="domain" description="DUF676" evidence="1">
    <location>
        <begin position="207"/>
        <end position="382"/>
    </location>
</feature>
<dbReference type="IntAct" id="A0A1D6KNM1">
    <property type="interactions" value="1"/>
</dbReference>
<dbReference type="InterPro" id="IPR044294">
    <property type="entry name" value="Lipase-like"/>
</dbReference>
<keyword evidence="2" id="KW-0378">Hydrolase</keyword>
<gene>
    <name evidence="2" type="ORF">ZEAMMB73_Zm00001d032111</name>
</gene>
<reference evidence="2" key="1">
    <citation type="submission" date="2015-12" db="EMBL/GenBank/DDBJ databases">
        <title>Update maize B73 reference genome by single molecule sequencing technologies.</title>
        <authorList>
            <consortium name="Maize Genome Sequencing Project"/>
            <person name="Ware D."/>
        </authorList>
    </citation>
    <scope>NUCLEOTIDE SEQUENCE [LARGE SCALE GENOMIC DNA]</scope>
    <source>
        <tissue evidence="2">Seedling</tissue>
    </source>
</reference>
<dbReference type="Pfam" id="PF05057">
    <property type="entry name" value="DUF676"/>
    <property type="match status" value="2"/>
</dbReference>
<dbReference type="AlphaFoldDB" id="A0A1D6KNM1"/>
<evidence type="ECO:0000259" key="1">
    <source>
        <dbReference type="Pfam" id="PF05057"/>
    </source>
</evidence>
<dbReference type="InterPro" id="IPR007751">
    <property type="entry name" value="DUF676_lipase-like"/>
</dbReference>
<dbReference type="EMBL" id="CM007647">
    <property type="protein sequence ID" value="ONM04411.1"/>
    <property type="molecule type" value="Genomic_DNA"/>
</dbReference>
<organism evidence="2">
    <name type="scientific">Zea mays</name>
    <name type="common">Maize</name>
    <dbReference type="NCBI Taxonomy" id="4577"/>
    <lineage>
        <taxon>Eukaryota</taxon>
        <taxon>Viridiplantae</taxon>
        <taxon>Streptophyta</taxon>
        <taxon>Embryophyta</taxon>
        <taxon>Tracheophyta</taxon>
        <taxon>Spermatophyta</taxon>
        <taxon>Magnoliopsida</taxon>
        <taxon>Liliopsida</taxon>
        <taxon>Poales</taxon>
        <taxon>Poaceae</taxon>
        <taxon>PACMAD clade</taxon>
        <taxon>Panicoideae</taxon>
        <taxon>Andropogonodae</taxon>
        <taxon>Andropogoneae</taxon>
        <taxon>Tripsacinae</taxon>
        <taxon>Zea</taxon>
    </lineage>
</organism>
<sequence length="519" mass="57306">MIAAGAASMGRAATPAPGAQSSRLPRAVSRLRLVLRSSEAAARSGSKRWIGCFRPSPSPATAAAGAAVVKEAKGKRPEVEVEPARGGGEDVWSADAETEVAQGGAFPEHLVIMVNGLVGSADDWKFAAEQFVRRMPDKVIVHQTWDIVCVTRRSDPPHGVTSVLTYLLGDSDIHRKQNLTERIGDEVTISLYDDLAKIKGSCHHPLLAQYFTERIAAATTAAGSQCNSATQTFDGVDLMGERLANEVLSVVEQRRGVKKISFVAHSLGGLVARYAIGRLYEPNSRRKSSGGESRDDVVHLNGHIAGLEPMNFITFASPHLGSSGNKQLPFLCGLPFLERRASEAAHLIVGRTGKHLFLTDNDDGRRPLLLRMVDDSDDLQFSFILVCVLIINAELHFLPLTCFQLTKQTDMVGWRTSSIRRQHELPKHRLLVRDEKYPHIVYVEKEVTDNNETKAHADHYDPEEEMIRGLTQVPWERVDVSFQKSTQRLVAHNTIQVKSYWLNSDGADVINHMMDNFIV</sequence>
<feature type="domain" description="DUF676" evidence="1">
    <location>
        <begin position="108"/>
        <end position="143"/>
    </location>
</feature>
<accession>A0A1D6KNM1</accession>
<dbReference type="FunCoup" id="A0A1D6KNM1">
    <property type="interactions" value="210"/>
</dbReference>
<dbReference type="SUPFAM" id="SSF53474">
    <property type="entry name" value="alpha/beta-Hydrolases"/>
    <property type="match status" value="2"/>
</dbReference>
<dbReference type="InterPro" id="IPR029058">
    <property type="entry name" value="AB_hydrolase_fold"/>
</dbReference>
<dbReference type="InParanoid" id="A0A1D6KNM1"/>
<protein>
    <submittedName>
        <fullName evidence="2">Alpha/beta-Hydrolases superfamily protein</fullName>
    </submittedName>
</protein>
<dbReference type="ExpressionAtlas" id="A0A1D6KNM1">
    <property type="expression patterns" value="baseline and differential"/>
</dbReference>
<dbReference type="PANTHER" id="PTHR12482">
    <property type="entry name" value="LIPASE ROG1-RELATED-RELATED"/>
    <property type="match status" value="1"/>
</dbReference>
<name>A0A1D6KNM1_MAIZE</name>
<evidence type="ECO:0000313" key="2">
    <source>
        <dbReference type="EMBL" id="ONM04411.1"/>
    </source>
</evidence>
<dbReference type="PANTHER" id="PTHR12482:SF4">
    <property type="entry name" value="ALPHA_BETA-HYDROLASES SUPERFAMILY PROTEIN"/>
    <property type="match status" value="1"/>
</dbReference>
<dbReference type="Gene3D" id="3.40.50.1820">
    <property type="entry name" value="alpha/beta hydrolase"/>
    <property type="match status" value="1"/>
</dbReference>
<proteinExistence type="predicted"/>